<dbReference type="GO" id="GO:0043107">
    <property type="term" value="P:type IV pilus-dependent motility"/>
    <property type="evidence" value="ECO:0007669"/>
    <property type="project" value="InterPro"/>
</dbReference>
<name>A0A0R2YKC6_9PSED</name>
<dbReference type="InterPro" id="IPR007446">
    <property type="entry name" value="PilP"/>
</dbReference>
<keyword evidence="1" id="KW-0812">Transmembrane</keyword>
<dbReference type="EMBL" id="JYLH01000001">
    <property type="protein sequence ID" value="KRP48790.1"/>
    <property type="molecule type" value="Genomic_DNA"/>
</dbReference>
<dbReference type="Gene3D" id="3.30.70.60">
    <property type="match status" value="1"/>
</dbReference>
<dbReference type="Pfam" id="PF04351">
    <property type="entry name" value="PilP"/>
    <property type="match status" value="1"/>
</dbReference>
<dbReference type="InterPro" id="IPR007445">
    <property type="entry name" value="PilO"/>
</dbReference>
<dbReference type="RefSeq" id="WP_057010654.1">
    <property type="nucleotide sequence ID" value="NZ_JYLH01000001.1"/>
</dbReference>
<keyword evidence="1" id="KW-1133">Transmembrane helix</keyword>
<protein>
    <submittedName>
        <fullName evidence="2">Pilus assembly protein</fullName>
    </submittedName>
</protein>
<keyword evidence="1" id="KW-0472">Membrane</keyword>
<dbReference type="PATRIC" id="fig|75588.4.peg.1980"/>
<dbReference type="InterPro" id="IPR014717">
    <property type="entry name" value="Transl_elong_EF1B/ribsomal_bS6"/>
</dbReference>
<dbReference type="Gene3D" id="2.30.30.830">
    <property type="match status" value="1"/>
</dbReference>
<accession>A0A0R2YKC6</accession>
<evidence type="ECO:0000256" key="1">
    <source>
        <dbReference type="SAM" id="Phobius"/>
    </source>
</evidence>
<proteinExistence type="predicted"/>
<dbReference type="AlphaFoldDB" id="A0A0R2YKC6"/>
<reference evidence="2 3" key="1">
    <citation type="submission" date="2015-02" db="EMBL/GenBank/DDBJ databases">
        <title>Pseudomonas helleri sp. nov. and Pseudomonas weihenstephanensis sp. nov., isolated from raw cows milk.</title>
        <authorList>
            <person name="von Neubeck M."/>
            <person name="Huptas C."/>
            <person name="Wenning M."/>
            <person name="Scherer S."/>
        </authorList>
    </citation>
    <scope>NUCLEOTIDE SEQUENCE [LARGE SCALE GENOMIC DNA]</scope>
    <source>
        <strain evidence="2 3">DSM 17149</strain>
    </source>
</reference>
<gene>
    <name evidence="2" type="ORF">TU73_01480</name>
</gene>
<dbReference type="PANTHER" id="PTHR39555">
    <property type="entry name" value="FIMBRIAL ASSEMBLY PROTEIN PILO-LIKE PROTEIN-RELATED"/>
    <property type="match status" value="1"/>
</dbReference>
<feature type="transmembrane region" description="Helical" evidence="1">
    <location>
        <begin position="24"/>
        <end position="43"/>
    </location>
</feature>
<dbReference type="Pfam" id="PF04350">
    <property type="entry name" value="PilO"/>
    <property type="match status" value="1"/>
</dbReference>
<dbReference type="Proteomes" id="UP000051446">
    <property type="component" value="Unassembled WGS sequence"/>
</dbReference>
<evidence type="ECO:0000313" key="3">
    <source>
        <dbReference type="Proteomes" id="UP000051446"/>
    </source>
</evidence>
<comment type="caution">
    <text evidence="2">The sequence shown here is derived from an EMBL/GenBank/DDBJ whole genome shotgun (WGS) entry which is preliminary data.</text>
</comment>
<organism evidence="2 3">
    <name type="scientific">Pseudomonas libanensis</name>
    <dbReference type="NCBI Taxonomy" id="75588"/>
    <lineage>
        <taxon>Bacteria</taxon>
        <taxon>Pseudomonadati</taxon>
        <taxon>Pseudomonadota</taxon>
        <taxon>Gammaproteobacteria</taxon>
        <taxon>Pseudomonadales</taxon>
        <taxon>Pseudomonadaceae</taxon>
        <taxon>Pseudomonas</taxon>
    </lineage>
</organism>
<sequence length="323" mass="34958">MSLSRLDVSTLSHNAAKWPLPCRVLLGCALAGLVLLVGEALYLGPSRERLQGGEARGHALQQQLAEKTGLATSLEARADHLRVMEDKVVSLLRQLPAESEVPALLEDVARLAVANGVWVEGIKVLDEEPRQLYTEQPMQMGAIGAYHDLAAFVSALGGLLRVVTVQDVTLRPEGALLRLDMLAKTYRGITSSGQALQALEPGPRFVYDPSTLRDPFQSPTLQVARVPGRPALSPDLTRPRGLLEGMTIDQFEMVGTLSNGVQAFALLRAGSLVHRLAVGDYLGPDHGQVTAIQDGYIELVELFPDDQGAWLERPRTLVLNVNS</sequence>
<evidence type="ECO:0000313" key="2">
    <source>
        <dbReference type="EMBL" id="KRP48790.1"/>
    </source>
</evidence>
<dbReference type="PANTHER" id="PTHR39555:SF1">
    <property type="entry name" value="TYPE IV PILUS INNER MEMBRANE COMPONENT PILO"/>
    <property type="match status" value="1"/>
</dbReference>
<dbReference type="GO" id="GO:0043683">
    <property type="term" value="P:type IV pilus assembly"/>
    <property type="evidence" value="ECO:0007669"/>
    <property type="project" value="InterPro"/>
</dbReference>